<keyword evidence="5 19" id="KW-0808">Transferase</keyword>
<dbReference type="OrthoDB" id="9775724at2"/>
<dbReference type="CDD" id="cd05387">
    <property type="entry name" value="BY-kinase"/>
    <property type="match status" value="1"/>
</dbReference>
<evidence type="ECO:0000256" key="3">
    <source>
        <dbReference type="ARBA" id="ARBA00022475"/>
    </source>
</evidence>
<keyword evidence="11 15" id="KW-0472">Membrane</keyword>
<evidence type="ECO:0000256" key="15">
    <source>
        <dbReference type="SAM" id="Phobius"/>
    </source>
</evidence>
<proteinExistence type="inferred from homology"/>
<evidence type="ECO:0000256" key="1">
    <source>
        <dbReference type="ARBA" id="ARBA00004429"/>
    </source>
</evidence>
<dbReference type="SUPFAM" id="SSF52540">
    <property type="entry name" value="P-loop containing nucleoside triphosphate hydrolases"/>
    <property type="match status" value="1"/>
</dbReference>
<evidence type="ECO:0000256" key="5">
    <source>
        <dbReference type="ARBA" id="ARBA00022679"/>
    </source>
</evidence>
<evidence type="ECO:0000313" key="19">
    <source>
        <dbReference type="EMBL" id="RUO37788.1"/>
    </source>
</evidence>
<feature type="transmembrane region" description="Helical" evidence="15">
    <location>
        <begin position="442"/>
        <end position="466"/>
    </location>
</feature>
<dbReference type="PANTHER" id="PTHR32309">
    <property type="entry name" value="TYROSINE-PROTEIN KINASE"/>
    <property type="match status" value="1"/>
</dbReference>
<dbReference type="Proteomes" id="UP000286934">
    <property type="component" value="Unassembled WGS sequence"/>
</dbReference>
<protein>
    <submittedName>
        <fullName evidence="19">Tyrosine-protein kinase</fullName>
        <ecNumber evidence="19">2.7.10.2</ecNumber>
    </submittedName>
</protein>
<dbReference type="InterPro" id="IPR050445">
    <property type="entry name" value="Bact_polysacc_biosynth/exp"/>
</dbReference>
<keyword evidence="6 15" id="KW-0812">Transmembrane</keyword>
<evidence type="ECO:0000256" key="2">
    <source>
        <dbReference type="ARBA" id="ARBA00008883"/>
    </source>
</evidence>
<evidence type="ECO:0000256" key="14">
    <source>
        <dbReference type="SAM" id="Coils"/>
    </source>
</evidence>
<dbReference type="NCBIfam" id="TIGR01007">
    <property type="entry name" value="eps_fam"/>
    <property type="match status" value="1"/>
</dbReference>
<dbReference type="Pfam" id="PF13807">
    <property type="entry name" value="GNVR"/>
    <property type="match status" value="1"/>
</dbReference>
<sequence>MMNQATNANNDEIDLSRLFATLMDFKWWVVGCTAAAAILGLAYGTLATPTYQADALVQIEAKNSGFPGLGELGEMFEQGSTAPTEIEILRSRMVLGTVVEQLRLDISVQPNYFPIVGEWVARRYRGSEPNDASIFTANAWGGERLQFAEMRLPQSLLGQQLTFVVGDTTSHGAKFSVWLENELVLEGESGANIDTETAFGRVVMRVSDLHARPDTEFFVAQRTQLSAINSLRNALTVSERGRQTGILDLRMVGTSRQEIQRALSAVANEYLLQNVRRNAAEIERSQEFIEAQLPRIQQELQAAENELNAYRLANESVDIQFDTQRVLQQMVEIDQRLNELSIREIELSRLYTTNHPNYRALTEQREQLQEEREALRGEIGELPEAQQQILRLTRDVEVSQQVYLQLLNRNQEMNILRAGTVGNVRIIDDASVAPNAVAPRKLLILALAVILGGMLGVGVAFVLGFVRRGIETPKELEDVGISVYASVPLSEQQLKIEEKMKLAIKRSRGKAFKQAQKQKYNTLLLARDNPEDNAIEALRSLRTSLHFAMLEAKNKTVMISGPSPEVGKTFVTSNLAVVLAQAGMKVLLIDADLRRGYMHTTFNLPNEQGLSDLLAGRSKREQVIAASGIEHLDFLCRGTVPPNPSELLMHKRFSELLDWANEHYDMVLIDTPPILAVTDPAIVGRYAGTNLIVARFMKNQVKEVEFTIERFEKAGIEIKGVILNGIEKTARSSYGYGSYGYYSYGYESTKS</sequence>
<feature type="domain" description="Polysaccharide chain length determinant N-terminal" evidence="16">
    <location>
        <begin position="11"/>
        <end position="102"/>
    </location>
</feature>
<evidence type="ECO:0000256" key="7">
    <source>
        <dbReference type="ARBA" id="ARBA00022741"/>
    </source>
</evidence>
<dbReference type="GO" id="GO:0004715">
    <property type="term" value="F:non-membrane spanning protein tyrosine kinase activity"/>
    <property type="evidence" value="ECO:0007669"/>
    <property type="project" value="UniProtKB-EC"/>
</dbReference>
<keyword evidence="4" id="KW-0997">Cell inner membrane</keyword>
<evidence type="ECO:0000256" key="11">
    <source>
        <dbReference type="ARBA" id="ARBA00023136"/>
    </source>
</evidence>
<comment type="subcellular location">
    <subcellularLocation>
        <location evidence="1">Cell inner membrane</location>
        <topology evidence="1">Multi-pass membrane protein</topology>
    </subcellularLocation>
</comment>
<dbReference type="Pfam" id="PF13614">
    <property type="entry name" value="AAA_31"/>
    <property type="match status" value="1"/>
</dbReference>
<evidence type="ECO:0000256" key="12">
    <source>
        <dbReference type="ARBA" id="ARBA00023137"/>
    </source>
</evidence>
<dbReference type="InterPro" id="IPR027417">
    <property type="entry name" value="P-loop_NTPase"/>
</dbReference>
<dbReference type="EMBL" id="PIPP01000002">
    <property type="protein sequence ID" value="RUO37788.1"/>
    <property type="molecule type" value="Genomic_DNA"/>
</dbReference>
<evidence type="ECO:0000256" key="6">
    <source>
        <dbReference type="ARBA" id="ARBA00022692"/>
    </source>
</evidence>
<dbReference type="AlphaFoldDB" id="A0A432WVJ5"/>
<dbReference type="GO" id="GO:0005886">
    <property type="term" value="C:plasma membrane"/>
    <property type="evidence" value="ECO:0007669"/>
    <property type="project" value="UniProtKB-SubCell"/>
</dbReference>
<keyword evidence="14" id="KW-0175">Coiled coil</keyword>
<evidence type="ECO:0000259" key="16">
    <source>
        <dbReference type="Pfam" id="PF02706"/>
    </source>
</evidence>
<keyword evidence="3" id="KW-1003">Cell membrane</keyword>
<feature type="transmembrane region" description="Helical" evidence="15">
    <location>
        <begin position="27"/>
        <end position="46"/>
    </location>
</feature>
<comment type="caution">
    <text evidence="19">The sequence shown here is derived from an EMBL/GenBank/DDBJ whole genome shotgun (WGS) entry which is preliminary data.</text>
</comment>
<feature type="domain" description="Tyrosine-protein kinase G-rich" evidence="18">
    <location>
        <begin position="385"/>
        <end position="462"/>
    </location>
</feature>
<feature type="coiled-coil region" evidence="14">
    <location>
        <begin position="272"/>
        <end position="320"/>
    </location>
</feature>
<comment type="catalytic activity">
    <reaction evidence="13">
        <text>L-tyrosyl-[protein] + ATP = O-phospho-L-tyrosyl-[protein] + ADP + H(+)</text>
        <dbReference type="Rhea" id="RHEA:10596"/>
        <dbReference type="Rhea" id="RHEA-COMP:10136"/>
        <dbReference type="Rhea" id="RHEA-COMP:20101"/>
        <dbReference type="ChEBI" id="CHEBI:15378"/>
        <dbReference type="ChEBI" id="CHEBI:30616"/>
        <dbReference type="ChEBI" id="CHEBI:46858"/>
        <dbReference type="ChEBI" id="CHEBI:61978"/>
        <dbReference type="ChEBI" id="CHEBI:456216"/>
    </reaction>
</comment>
<dbReference type="PANTHER" id="PTHR32309:SF32">
    <property type="entry name" value="TYROSINE-PROTEIN KINASE ETK-RELATED"/>
    <property type="match status" value="1"/>
</dbReference>
<dbReference type="EC" id="2.7.10.2" evidence="19"/>
<dbReference type="GO" id="GO:0005524">
    <property type="term" value="F:ATP binding"/>
    <property type="evidence" value="ECO:0007669"/>
    <property type="project" value="UniProtKB-KW"/>
</dbReference>
<evidence type="ECO:0000256" key="9">
    <source>
        <dbReference type="ARBA" id="ARBA00022840"/>
    </source>
</evidence>
<keyword evidence="9" id="KW-0067">ATP-binding</keyword>
<feature type="coiled-coil region" evidence="14">
    <location>
        <begin position="358"/>
        <end position="385"/>
    </location>
</feature>
<dbReference type="Pfam" id="PF02706">
    <property type="entry name" value="Wzz"/>
    <property type="match status" value="1"/>
</dbReference>
<keyword evidence="7" id="KW-0547">Nucleotide-binding</keyword>
<accession>A0A432WVJ5</accession>
<gene>
    <name evidence="19" type="ORF">CWE13_04925</name>
</gene>
<evidence type="ECO:0000256" key="8">
    <source>
        <dbReference type="ARBA" id="ARBA00022777"/>
    </source>
</evidence>
<keyword evidence="8 19" id="KW-0418">Kinase</keyword>
<name>A0A432WVJ5_9GAMM</name>
<dbReference type="GO" id="GO:0042802">
    <property type="term" value="F:identical protein binding"/>
    <property type="evidence" value="ECO:0007669"/>
    <property type="project" value="UniProtKB-ARBA"/>
</dbReference>
<dbReference type="Gene3D" id="3.40.50.300">
    <property type="entry name" value="P-loop containing nucleotide triphosphate hydrolases"/>
    <property type="match status" value="1"/>
</dbReference>
<comment type="similarity">
    <text evidence="2">Belongs to the etk/wzc family.</text>
</comment>
<dbReference type="FunFam" id="3.40.50.300:FF:000527">
    <property type="entry name" value="Tyrosine-protein kinase etk"/>
    <property type="match status" value="1"/>
</dbReference>
<dbReference type="InterPro" id="IPR005702">
    <property type="entry name" value="Wzc-like_C"/>
</dbReference>
<evidence type="ECO:0000256" key="10">
    <source>
        <dbReference type="ARBA" id="ARBA00022989"/>
    </source>
</evidence>
<dbReference type="InterPro" id="IPR003856">
    <property type="entry name" value="LPS_length_determ_N"/>
</dbReference>
<keyword evidence="10 15" id="KW-1133">Transmembrane helix</keyword>
<dbReference type="Pfam" id="PF23607">
    <property type="entry name" value="WZC_N"/>
    <property type="match status" value="1"/>
</dbReference>
<evidence type="ECO:0000256" key="4">
    <source>
        <dbReference type="ARBA" id="ARBA00022519"/>
    </source>
</evidence>
<reference evidence="20" key="1">
    <citation type="journal article" date="2018" name="Front. Microbiol.">
        <title>Genome-Based Analysis Reveals the Taxonomy and Diversity of the Family Idiomarinaceae.</title>
        <authorList>
            <person name="Liu Y."/>
            <person name="Lai Q."/>
            <person name="Shao Z."/>
        </authorList>
    </citation>
    <scope>NUCLEOTIDE SEQUENCE [LARGE SCALE GENOMIC DNA]</scope>
    <source>
        <strain evidence="20">AIS</strain>
    </source>
</reference>
<evidence type="ECO:0000259" key="17">
    <source>
        <dbReference type="Pfam" id="PF13614"/>
    </source>
</evidence>
<feature type="domain" description="AAA" evidence="17">
    <location>
        <begin position="566"/>
        <end position="678"/>
    </location>
</feature>
<dbReference type="InterPro" id="IPR032807">
    <property type="entry name" value="GNVR"/>
</dbReference>
<evidence type="ECO:0000256" key="13">
    <source>
        <dbReference type="ARBA" id="ARBA00053015"/>
    </source>
</evidence>
<keyword evidence="12" id="KW-0829">Tyrosine-protein kinase</keyword>
<keyword evidence="20" id="KW-1185">Reference proteome</keyword>
<dbReference type="InterPro" id="IPR025669">
    <property type="entry name" value="AAA_dom"/>
</dbReference>
<evidence type="ECO:0000259" key="18">
    <source>
        <dbReference type="Pfam" id="PF13807"/>
    </source>
</evidence>
<organism evidence="19 20">
    <name type="scientific">Aliidiomarina shirensis</name>
    <dbReference type="NCBI Taxonomy" id="1048642"/>
    <lineage>
        <taxon>Bacteria</taxon>
        <taxon>Pseudomonadati</taxon>
        <taxon>Pseudomonadota</taxon>
        <taxon>Gammaproteobacteria</taxon>
        <taxon>Alteromonadales</taxon>
        <taxon>Idiomarinaceae</taxon>
        <taxon>Aliidiomarina</taxon>
    </lineage>
</organism>
<evidence type="ECO:0000313" key="20">
    <source>
        <dbReference type="Proteomes" id="UP000286934"/>
    </source>
</evidence>